<keyword evidence="4" id="KW-1185">Reference proteome</keyword>
<dbReference type="eggNOG" id="COG4926">
    <property type="taxonomic scope" value="Bacteria"/>
</dbReference>
<dbReference type="STRING" id="867902.Ornrh_1181"/>
<dbReference type="InterPro" id="IPR010572">
    <property type="entry name" value="Tail_dom"/>
</dbReference>
<dbReference type="GeneID" id="97257853"/>
<reference evidence="3 4" key="1">
    <citation type="submission" date="2012-06" db="EMBL/GenBank/DDBJ databases">
        <title>The complete genome of Ornithobacterium rhinotracheale DSM 15997.</title>
        <authorList>
            <consortium name="US DOE Joint Genome Institute (JGI-PGF)"/>
            <person name="Lucas S."/>
            <person name="Copeland A."/>
            <person name="Lapidus A."/>
            <person name="Goodwin L."/>
            <person name="Pitluck S."/>
            <person name="Peters L."/>
            <person name="Mikhailova N."/>
            <person name="Teshima H."/>
            <person name="Kyrpides N."/>
            <person name="Mavromatis K."/>
            <person name="Pagani I."/>
            <person name="Ivanova N."/>
            <person name="Ovchinnikova G."/>
            <person name="Zeytun A."/>
            <person name="Detter J.C."/>
            <person name="Han C."/>
            <person name="Land M."/>
            <person name="Hauser L."/>
            <person name="Markowitz V."/>
            <person name="Cheng J.-F."/>
            <person name="Hugenholtz P."/>
            <person name="Woyke T."/>
            <person name="Wu D."/>
            <person name="Lang E."/>
            <person name="Kopitz M."/>
            <person name="Brambilla E."/>
            <person name="Klenk H.-P."/>
            <person name="Eisen J.A."/>
        </authorList>
    </citation>
    <scope>NUCLEOTIDE SEQUENCE [LARGE SCALE GENOMIC DNA]</scope>
    <source>
        <strain evidence="4">ATCC 51463 / DSM 15997 / CCUG 23171 / LMG 9086</strain>
    </source>
</reference>
<evidence type="ECO:0000313" key="3">
    <source>
        <dbReference type="EMBL" id="AFL97366.1"/>
    </source>
</evidence>
<dbReference type="Pfam" id="PF06605">
    <property type="entry name" value="Prophage_tail"/>
    <property type="match status" value="1"/>
</dbReference>
<feature type="coiled-coil region" evidence="1">
    <location>
        <begin position="816"/>
        <end position="871"/>
    </location>
</feature>
<dbReference type="PATRIC" id="fig|867902.3.peg.1160"/>
<dbReference type="Proteomes" id="UP000006051">
    <property type="component" value="Chromosome"/>
</dbReference>
<evidence type="ECO:0000259" key="2">
    <source>
        <dbReference type="Pfam" id="PF06605"/>
    </source>
</evidence>
<evidence type="ECO:0000313" key="4">
    <source>
        <dbReference type="Proteomes" id="UP000006051"/>
    </source>
</evidence>
<protein>
    <recommendedName>
        <fullName evidence="2">Tail spike domain-containing protein</fullName>
    </recommendedName>
</protein>
<feature type="domain" description="Tail spike" evidence="2">
    <location>
        <begin position="109"/>
        <end position="447"/>
    </location>
</feature>
<name>I4A082_ORNRL</name>
<accession>I4A082</accession>
<keyword evidence="1" id="KW-0175">Coiled coil</keyword>
<dbReference type="EMBL" id="CP003283">
    <property type="protein sequence ID" value="AFL97366.1"/>
    <property type="molecule type" value="Genomic_DNA"/>
</dbReference>
<dbReference type="KEGG" id="orh:Ornrh_1181"/>
<gene>
    <name evidence="3" type="ordered locus">Ornrh_1181</name>
</gene>
<dbReference type="RefSeq" id="WP_014790931.1">
    <property type="nucleotide sequence ID" value="NC_018016.1"/>
</dbReference>
<dbReference type="HOGENOM" id="CLU_006643_0_0_10"/>
<organism evidence="3 4">
    <name type="scientific">Ornithobacterium rhinotracheale (strain ATCC 51463 / DSM 15997 / CCUG 23171 / CIP 104009 / LMG 9086)</name>
    <dbReference type="NCBI Taxonomy" id="867902"/>
    <lineage>
        <taxon>Bacteria</taxon>
        <taxon>Pseudomonadati</taxon>
        <taxon>Bacteroidota</taxon>
        <taxon>Flavobacteriia</taxon>
        <taxon>Flavobacteriales</taxon>
        <taxon>Weeksellaceae</taxon>
        <taxon>Ornithobacterium</taxon>
    </lineage>
</organism>
<sequence length="1396" mass="157125">MKYKIYRNNDVVATVRANGSLTEKIFGEETLTMDFTLNHFILFKIGDRVSVYGKNYYIVEEPSVEKISTRQYRYNLTFNGVKYRLSEVKYFFYDHENKLSIPEFSITGTATKMLELVVANTNRAGQLGWRIGKVSTTETKTVDFNDTNCLAALTRIAEEFDIELWIDADKSIHLENRTQSSGYRLEYGKSKGIKSISRNPYTEASLVTRLYAQGGAKNLPANYRSGQKRLRMPVPYLEKNTAFYGVVEHVQNFDEIYPKRVGKVTKVFDNEPRMFADETLDFDLNEYNQYGSKYLIAGTSAKVIFQTGDLAGYVLEVQKGGFNSQTKAFTLLKNKEEKAFEIPSAQFKPRVGDRYILVDVMMPEAYVLEAERELQAAAQKYLDKNSKQRFVYGIVPDPLYLKKINFNLKLGNTIRFKDADFGLDADIRVVSITRDINNPYLTTFEIAEQATITQLVRNYIEKERRDNIIIAEQRKNEQRISEAYETMQEIQANTFDADGYFKPEKIKPLSIETKMLSVGAPLQQFDLFDVIIFQSSANEVKNTAGTLVHYTIADKPKTWNIAQGSHTLKANEASYIYAKCERNGNRGTILCTSKKIAALSDGNYYHFELGYISTLKDKEVRKIKLISGFTAINGGEITTGRITSQDGNNWIDIKQDKIEINAKVQFAGDSPAFGQVKNYVDQALTNISIAKGNIDKSILDGVVTEAEAKAIEVSLENLKTEYTQNSNRATKILEQLRDAELVNAKAAYDSSFNSLNSYILSAISDKKITDGEKQSIKSKFEEYRLKAKALFIAMEKVNGVRISEVARNVQAAKTLSESLSRQVRDVSSNVRDIENKMINSVIPNAEVQSLFMSLENLKANYEERLSQVRRVVGGNSAGNYYSAFDIMVDLFGIFDGHFSKAKNDRKITAEAKNEAIRALEEYIVMLDALRNIKVKVYPQSEEGRITRDFMTYTNEITGIKNTLNSYLNDLQISAEEINDFNNKISRLNALHTAFKSDVTAKTQDDSIVRDLKPVYEEFKLSFKLLYDNIIKVISSGKITEQARQEIRDKFNSYREKISNLADAVETLNWNARERAEIAYNRSERLQKVTGFLSTSIDGDVISTGVLQVGGLNERNESKANAGISGTTIKGSGNDVRFWAGSTEANKDKAPFRVLENGSLFSTAGEVGGFRIDESSLGSYGTGNEFSYIENRGTQIMNAKAAAGWRAVQINKKDLPSEDVGIVSRTMRLESGRRLVAMRLDATSLSSSYQGENIALDITAGLTRINDNIYHKGQKALFSTGYIGRAYDNAIKHNITKTHEFIFNQAGRREFVYLPSANEIKQALGLGYGENVTFELKILVIKPTQGTVRIEGSPSAQLLNYDGNPLGGYNGFFDLGRGDNAKIRYAGGNYYLISERR</sequence>
<evidence type="ECO:0000256" key="1">
    <source>
        <dbReference type="SAM" id="Coils"/>
    </source>
</evidence>
<proteinExistence type="predicted"/>